<dbReference type="CDD" id="cd04186">
    <property type="entry name" value="GT_2_like_c"/>
    <property type="match status" value="1"/>
</dbReference>
<dbReference type="PANTHER" id="PTHR43179:SF7">
    <property type="entry name" value="RHAMNOSYLTRANSFERASE WBBL"/>
    <property type="match status" value="1"/>
</dbReference>
<dbReference type="AlphaFoldDB" id="A0A538TM95"/>
<keyword evidence="3" id="KW-0808">Transferase</keyword>
<keyword evidence="1" id="KW-0812">Transmembrane</keyword>
<dbReference type="SUPFAM" id="SSF53448">
    <property type="entry name" value="Nucleotide-diphospho-sugar transferases"/>
    <property type="match status" value="1"/>
</dbReference>
<feature type="transmembrane region" description="Helical" evidence="1">
    <location>
        <begin position="266"/>
        <end position="287"/>
    </location>
</feature>
<evidence type="ECO:0000313" key="4">
    <source>
        <dbReference type="Proteomes" id="UP000317691"/>
    </source>
</evidence>
<reference evidence="3 4" key="1">
    <citation type="journal article" date="2019" name="Nat. Microbiol.">
        <title>Mediterranean grassland soil C-N compound turnover is dependent on rainfall and depth, and is mediated by genomically divergent microorganisms.</title>
        <authorList>
            <person name="Diamond S."/>
            <person name="Andeer P.F."/>
            <person name="Li Z."/>
            <person name="Crits-Christoph A."/>
            <person name="Burstein D."/>
            <person name="Anantharaman K."/>
            <person name="Lane K.R."/>
            <person name="Thomas B.C."/>
            <person name="Pan C."/>
            <person name="Northen T.R."/>
            <person name="Banfield J.F."/>
        </authorList>
    </citation>
    <scope>NUCLEOTIDE SEQUENCE [LARGE SCALE GENOMIC DNA]</scope>
    <source>
        <strain evidence="3">WS_9</strain>
    </source>
</reference>
<dbReference type="GO" id="GO:0016740">
    <property type="term" value="F:transferase activity"/>
    <property type="evidence" value="ECO:0007669"/>
    <property type="project" value="UniProtKB-KW"/>
</dbReference>
<sequence length="648" mass="71529">MGISLVVVHYKTREALARLLDSLRAAKPSSLREILIVNNSGEPLDDLARGAGWPARVLTPGKNLGYARGVNEGIRAASEEDVLILNPDVQVPPGSIEALERAAESHPRAGILAPRLLNPDGSLQLSSRRFYNWRTLLLRRVPLGALVERSRAVRAHLMAEWDHEETRAVDWVLGAAMYVRRRAMRDVGLMDERYFLYFEDVDWCQRMWRHGFEVVYCAESRMVHDHARASAQGRPRSVRAHAAGLLRFTEKWSAIVYAMSQHRRRVVQLLTLVSDIVAAAAACFAAYEIRAALNAYFERPVYPMQSYSGLLFFTIAVTVAALAMNGLYRRTIFSEAIERGFLIGQAVIQAGLLLMAATFLFQMPRYSRVLVLLVGPILFLFLLLSRGLLSRLGAGARAQGFAFRRVLLLGSGSEAEHARAALEAARRDGYEPLHAEAPSGEEETPEAAAARIRALVDSERIQIVCVVPESDEIPYLLALAASLRDSGAAVYWAGSVAHLASAAGESRKLGPLRAALLYAPSRGLSLRARKRVSDLALSFLVAPWRWGRLREYLAAQGEAIGPGEAWRQVLSGERSWVGRSAYETDRWTDVPAWARLALESLRPGVVSPSSDAASDRRARLESELAYLARFSLAEDLRIFLRATAGGAG</sequence>
<dbReference type="Gene3D" id="3.90.550.10">
    <property type="entry name" value="Spore Coat Polysaccharide Biosynthesis Protein SpsA, Chain A"/>
    <property type="match status" value="1"/>
</dbReference>
<feature type="transmembrane region" description="Helical" evidence="1">
    <location>
        <begin position="307"/>
        <end position="328"/>
    </location>
</feature>
<evidence type="ECO:0000313" key="3">
    <source>
        <dbReference type="EMBL" id="TMQ64741.1"/>
    </source>
</evidence>
<feature type="domain" description="Glycosyltransferase 2-like" evidence="2">
    <location>
        <begin position="4"/>
        <end position="130"/>
    </location>
</feature>
<evidence type="ECO:0000256" key="1">
    <source>
        <dbReference type="SAM" id="Phobius"/>
    </source>
</evidence>
<gene>
    <name evidence="3" type="ORF">E6K79_06815</name>
</gene>
<dbReference type="PANTHER" id="PTHR43179">
    <property type="entry name" value="RHAMNOSYLTRANSFERASE WBBL"/>
    <property type="match status" value="1"/>
</dbReference>
<organism evidence="3 4">
    <name type="scientific">Eiseniibacteriota bacterium</name>
    <dbReference type="NCBI Taxonomy" id="2212470"/>
    <lineage>
        <taxon>Bacteria</taxon>
        <taxon>Candidatus Eiseniibacteriota</taxon>
    </lineage>
</organism>
<evidence type="ECO:0000259" key="2">
    <source>
        <dbReference type="Pfam" id="PF00535"/>
    </source>
</evidence>
<proteinExistence type="predicted"/>
<accession>A0A538TM95</accession>
<dbReference type="InterPro" id="IPR029044">
    <property type="entry name" value="Nucleotide-diphossugar_trans"/>
</dbReference>
<keyword evidence="1" id="KW-0472">Membrane</keyword>
<comment type="caution">
    <text evidence="3">The sequence shown here is derived from an EMBL/GenBank/DDBJ whole genome shotgun (WGS) entry which is preliminary data.</text>
</comment>
<dbReference type="Pfam" id="PF00535">
    <property type="entry name" value="Glycos_transf_2"/>
    <property type="match status" value="1"/>
</dbReference>
<dbReference type="EMBL" id="VBOZ01000017">
    <property type="protein sequence ID" value="TMQ64741.1"/>
    <property type="molecule type" value="Genomic_DNA"/>
</dbReference>
<keyword evidence="1" id="KW-1133">Transmembrane helix</keyword>
<protein>
    <submittedName>
        <fullName evidence="3">Glycosyltransferase</fullName>
    </submittedName>
</protein>
<feature type="transmembrane region" description="Helical" evidence="1">
    <location>
        <begin position="340"/>
        <end position="363"/>
    </location>
</feature>
<name>A0A538TM95_UNCEI</name>
<dbReference type="Proteomes" id="UP000317691">
    <property type="component" value="Unassembled WGS sequence"/>
</dbReference>
<feature type="transmembrane region" description="Helical" evidence="1">
    <location>
        <begin position="369"/>
        <end position="389"/>
    </location>
</feature>
<dbReference type="Pfam" id="PF13727">
    <property type="entry name" value="CoA_binding_3"/>
    <property type="match status" value="1"/>
</dbReference>
<dbReference type="InterPro" id="IPR001173">
    <property type="entry name" value="Glyco_trans_2-like"/>
</dbReference>